<comment type="caution">
    <text evidence="1">The sequence shown here is derived from an EMBL/GenBank/DDBJ whole genome shotgun (WGS) entry which is preliminary data.</text>
</comment>
<accession>A0A366DE70</accession>
<dbReference type="RefSeq" id="WP_067511971.1">
    <property type="nucleotide sequence ID" value="NZ_CP107943.1"/>
</dbReference>
<protein>
    <submittedName>
        <fullName evidence="1">Uncharacterized protein</fullName>
    </submittedName>
</protein>
<name>A0A366DE70_9NOCA</name>
<reference evidence="1 2" key="1">
    <citation type="submission" date="2018-06" db="EMBL/GenBank/DDBJ databases">
        <title>Genomic Encyclopedia of Type Strains, Phase IV (KMG-IV): sequencing the most valuable type-strain genomes for metagenomic binning, comparative biology and taxonomic classification.</title>
        <authorList>
            <person name="Goeker M."/>
        </authorList>
    </citation>
    <scope>NUCLEOTIDE SEQUENCE [LARGE SCALE GENOMIC DNA]</scope>
    <source>
        <strain evidence="1 2">DSM 44599</strain>
    </source>
</reference>
<evidence type="ECO:0000313" key="1">
    <source>
        <dbReference type="EMBL" id="RBO88350.1"/>
    </source>
</evidence>
<organism evidence="1 2">
    <name type="scientific">Nocardia puris</name>
    <dbReference type="NCBI Taxonomy" id="208602"/>
    <lineage>
        <taxon>Bacteria</taxon>
        <taxon>Bacillati</taxon>
        <taxon>Actinomycetota</taxon>
        <taxon>Actinomycetes</taxon>
        <taxon>Mycobacteriales</taxon>
        <taxon>Nocardiaceae</taxon>
        <taxon>Nocardia</taxon>
    </lineage>
</organism>
<dbReference type="EMBL" id="QNRE01000009">
    <property type="protein sequence ID" value="RBO88350.1"/>
    <property type="molecule type" value="Genomic_DNA"/>
</dbReference>
<gene>
    <name evidence="1" type="ORF">DFR74_109118</name>
</gene>
<dbReference type="AlphaFoldDB" id="A0A366DE70"/>
<dbReference type="Proteomes" id="UP000252586">
    <property type="component" value="Unassembled WGS sequence"/>
</dbReference>
<keyword evidence="2" id="KW-1185">Reference proteome</keyword>
<sequence>MSTARRVRLVHDQNEFAEAKAAEKAEVERVNAMAARTVAGHSQNAADCESLLAMLGLDALAGRQIVIPPR</sequence>
<evidence type="ECO:0000313" key="2">
    <source>
        <dbReference type="Proteomes" id="UP000252586"/>
    </source>
</evidence>
<proteinExistence type="predicted"/>